<proteinExistence type="predicted"/>
<reference evidence="1 3" key="1">
    <citation type="submission" date="2019-09" db="EMBL/GenBank/DDBJ databases">
        <title>Draft genome sequence assemblies of isolates from the urinary tract.</title>
        <authorList>
            <person name="Mores C.R."/>
            <person name="Putonti C."/>
            <person name="Wolfe A.J."/>
        </authorList>
    </citation>
    <scope>NUCLEOTIDE SEQUENCE [LARGE SCALE GENOMIC DNA]</scope>
    <source>
        <strain evidence="1 3">UMB246</strain>
    </source>
</reference>
<dbReference type="RefSeq" id="WP_006587894.1">
    <property type="nucleotide sequence ID" value="NZ_CATOUV010000001.1"/>
</dbReference>
<dbReference type="EMBL" id="VYWW01000002">
    <property type="protein sequence ID" value="KAA9324288.1"/>
    <property type="molecule type" value="Genomic_DNA"/>
</dbReference>
<dbReference type="InterPro" id="IPR014975">
    <property type="entry name" value="DUF1836"/>
</dbReference>
<comment type="caution">
    <text evidence="1">The sequence shown here is derived from an EMBL/GenBank/DDBJ whole genome shotgun (WGS) entry which is preliminary data.</text>
</comment>
<reference evidence="2 4" key="2">
    <citation type="submission" date="2024-04" db="EMBL/GenBank/DDBJ databases">
        <title>Three lactobacilli isolated from voided urine samples from females with type 2 diabetes.</title>
        <authorList>
            <person name="Kula A."/>
            <person name="Stegman N."/>
            <person name="Putonti C."/>
        </authorList>
    </citation>
    <scope>NUCLEOTIDE SEQUENCE [LARGE SCALE GENOMIC DNA]</scope>
    <source>
        <strain evidence="2 4">1855</strain>
    </source>
</reference>
<accession>A0A5N1IFY5</accession>
<keyword evidence="4" id="KW-1185">Reference proteome</keyword>
<evidence type="ECO:0000313" key="3">
    <source>
        <dbReference type="Proteomes" id="UP000327236"/>
    </source>
</evidence>
<evidence type="ECO:0000313" key="4">
    <source>
        <dbReference type="Proteomes" id="UP001385848"/>
    </source>
</evidence>
<dbReference type="OrthoDB" id="3191472at2"/>
<dbReference type="KEGG" id="lje:BUE77_03990"/>
<sequence length="169" mass="19578">MENLSILNQIQSDVDNFSLPAFSEIPDIGLYLEQTCQFINQSLSPFSSLYLTNSMISNYVKKGIIEKPIKKRYSRQQIARLIFIAFAKPVLSLDNLKVAIKMQDESYSIDIAYQYLREESINCLEYVYKLKKQLDNIGTTQTPEKEILRNIILAAVHEIYLNSYFSVMK</sequence>
<dbReference type="AlphaFoldDB" id="A0A5N1IFY5"/>
<protein>
    <submittedName>
        <fullName evidence="1">DUF1836 domain-containing protein</fullName>
    </submittedName>
</protein>
<dbReference type="GeneID" id="31742867"/>
<dbReference type="PANTHER" id="PTHR40056:SF1">
    <property type="entry name" value="DUF1836 DOMAIN-CONTAINING PROTEIN"/>
    <property type="match status" value="1"/>
</dbReference>
<dbReference type="PANTHER" id="PTHR40056">
    <property type="entry name" value="HYPOTHETICAL CYTOSOLIC PROTEIN"/>
    <property type="match status" value="1"/>
</dbReference>
<dbReference type="Proteomes" id="UP000327236">
    <property type="component" value="Unassembled WGS sequence"/>
</dbReference>
<gene>
    <name evidence="2" type="ORF">AAC431_02080</name>
    <name evidence="1" type="ORF">F6H94_00860</name>
</gene>
<dbReference type="EMBL" id="JBBVUL010000003">
    <property type="protein sequence ID" value="MEL0564714.1"/>
    <property type="molecule type" value="Genomic_DNA"/>
</dbReference>
<organism evidence="1 3">
    <name type="scientific">Lactobacillus jensenii</name>
    <dbReference type="NCBI Taxonomy" id="109790"/>
    <lineage>
        <taxon>Bacteria</taxon>
        <taxon>Bacillati</taxon>
        <taxon>Bacillota</taxon>
        <taxon>Bacilli</taxon>
        <taxon>Lactobacillales</taxon>
        <taxon>Lactobacillaceae</taxon>
        <taxon>Lactobacillus</taxon>
    </lineage>
</organism>
<dbReference type="Proteomes" id="UP001385848">
    <property type="component" value="Unassembled WGS sequence"/>
</dbReference>
<name>A0A5N1IFY5_LACJE</name>
<evidence type="ECO:0000313" key="2">
    <source>
        <dbReference type="EMBL" id="MEL0564714.1"/>
    </source>
</evidence>
<evidence type="ECO:0000313" key="1">
    <source>
        <dbReference type="EMBL" id="KAA9324288.1"/>
    </source>
</evidence>
<dbReference type="Pfam" id="PF08876">
    <property type="entry name" value="DUF1836"/>
    <property type="match status" value="1"/>
</dbReference>